<name>A0AAI9AGX8_9BACT</name>
<reference evidence="6 7" key="1">
    <citation type="journal article" date="2011" name="Stand. Genomic Sci.">
        <title>Draft genome sequence of Caminibacter mediatlanticus strain TB-2, an epsilonproteobacterium isolated from a deep-sea hydrothermal vent.</title>
        <authorList>
            <person name="Giovannelli D."/>
            <person name="Ferriera S."/>
            <person name="Johnson J."/>
            <person name="Kravitz S."/>
            <person name="Perez-Rodriguez I."/>
            <person name="Ricci J."/>
            <person name="O'Brien C."/>
            <person name="Voordeckers J.W."/>
            <person name="Bini E."/>
            <person name="Vetriani C."/>
        </authorList>
    </citation>
    <scope>NUCLEOTIDE SEQUENCE [LARGE SCALE GENOMIC DNA]</scope>
    <source>
        <strain evidence="6 7">TB-2</strain>
    </source>
</reference>
<feature type="domain" description="Glycosyl transferase family 28 C-terminal" evidence="5">
    <location>
        <begin position="246"/>
        <end position="356"/>
    </location>
</feature>
<dbReference type="EMBL" id="ABCJ01000006">
    <property type="protein sequence ID" value="EDM23410.1"/>
    <property type="molecule type" value="Genomic_DNA"/>
</dbReference>
<dbReference type="Pfam" id="PF04101">
    <property type="entry name" value="Glyco_tran_28_C"/>
    <property type="match status" value="1"/>
</dbReference>
<evidence type="ECO:0008006" key="8">
    <source>
        <dbReference type="Google" id="ProtNLM"/>
    </source>
</evidence>
<comment type="caution">
    <text evidence="6">The sequence shown here is derived from an EMBL/GenBank/DDBJ whole genome shotgun (WGS) entry which is preliminary data.</text>
</comment>
<dbReference type="InterPro" id="IPR001173">
    <property type="entry name" value="Glyco_trans_2-like"/>
</dbReference>
<dbReference type="Pfam" id="PF00535">
    <property type="entry name" value="Glycos_transf_2"/>
    <property type="match status" value="1"/>
</dbReference>
<evidence type="ECO:0000259" key="5">
    <source>
        <dbReference type="Pfam" id="PF04101"/>
    </source>
</evidence>
<keyword evidence="3" id="KW-0808">Transferase</keyword>
<evidence type="ECO:0000313" key="6">
    <source>
        <dbReference type="EMBL" id="EDM23410.1"/>
    </source>
</evidence>
<dbReference type="InterPro" id="IPR007235">
    <property type="entry name" value="Glyco_trans_28_C"/>
</dbReference>
<evidence type="ECO:0000256" key="3">
    <source>
        <dbReference type="ARBA" id="ARBA00022679"/>
    </source>
</evidence>
<protein>
    <recommendedName>
        <fullName evidence="8">Glycosyltransferase</fullName>
    </recommendedName>
</protein>
<dbReference type="GO" id="GO:0016758">
    <property type="term" value="F:hexosyltransferase activity"/>
    <property type="evidence" value="ECO:0007669"/>
    <property type="project" value="InterPro"/>
</dbReference>
<dbReference type="Pfam" id="PF13528">
    <property type="entry name" value="Glyco_trans_1_3"/>
    <property type="match status" value="1"/>
</dbReference>
<dbReference type="SUPFAM" id="SSF53756">
    <property type="entry name" value="UDP-Glycosyltransferase/glycogen phosphorylase"/>
    <property type="match status" value="1"/>
</dbReference>
<evidence type="ECO:0000256" key="1">
    <source>
        <dbReference type="ARBA" id="ARBA00006739"/>
    </source>
</evidence>
<organism evidence="6 7">
    <name type="scientific">Caminibacter mediatlanticus TB-2</name>
    <dbReference type="NCBI Taxonomy" id="391592"/>
    <lineage>
        <taxon>Bacteria</taxon>
        <taxon>Pseudomonadati</taxon>
        <taxon>Campylobacterota</taxon>
        <taxon>Epsilonproteobacteria</taxon>
        <taxon>Nautiliales</taxon>
        <taxon>Nautiliaceae</taxon>
        <taxon>Caminibacter</taxon>
    </lineage>
</organism>
<evidence type="ECO:0000259" key="4">
    <source>
        <dbReference type="Pfam" id="PF00535"/>
    </source>
</evidence>
<dbReference type="CDD" id="cd06423">
    <property type="entry name" value="CESA_like"/>
    <property type="match status" value="1"/>
</dbReference>
<evidence type="ECO:0000256" key="2">
    <source>
        <dbReference type="ARBA" id="ARBA00022676"/>
    </source>
</evidence>
<dbReference type="PANTHER" id="PTHR43630">
    <property type="entry name" value="POLY-BETA-1,6-N-ACETYL-D-GLUCOSAMINE SYNTHASE"/>
    <property type="match status" value="1"/>
</dbReference>
<dbReference type="RefSeq" id="WP_007474936.1">
    <property type="nucleotide sequence ID" value="NZ_ABCJ01000006.1"/>
</dbReference>
<dbReference type="Proteomes" id="UP000003288">
    <property type="component" value="Unassembled WGS sequence"/>
</dbReference>
<feature type="domain" description="Glycosyltransferase 2-like" evidence="4">
    <location>
        <begin position="373"/>
        <end position="494"/>
    </location>
</feature>
<dbReference type="InterPro" id="IPR029044">
    <property type="entry name" value="Nucleotide-diphossugar_trans"/>
</dbReference>
<dbReference type="Gene3D" id="3.90.550.10">
    <property type="entry name" value="Spore Coat Polysaccharide Biosynthesis Protein SpsA, Chain A"/>
    <property type="match status" value="1"/>
</dbReference>
<accession>A0AAI9AGX8</accession>
<comment type="similarity">
    <text evidence="1">Belongs to the glycosyltransferase 2 family.</text>
</comment>
<dbReference type="Gene3D" id="3.40.50.2000">
    <property type="entry name" value="Glycogen Phosphorylase B"/>
    <property type="match status" value="1"/>
</dbReference>
<keyword evidence="2" id="KW-0328">Glycosyltransferase</keyword>
<evidence type="ECO:0000313" key="7">
    <source>
        <dbReference type="Proteomes" id="UP000003288"/>
    </source>
</evidence>
<dbReference type="SUPFAM" id="SSF53448">
    <property type="entry name" value="Nucleotide-diphospho-sugar transferases"/>
    <property type="match status" value="1"/>
</dbReference>
<dbReference type="AlphaFoldDB" id="A0AAI9AGX8"/>
<proteinExistence type="inferred from homology"/>
<dbReference type="PANTHER" id="PTHR43630:SF1">
    <property type="entry name" value="POLY-BETA-1,6-N-ACETYL-D-GLUCOSAMINE SYNTHASE"/>
    <property type="match status" value="1"/>
</dbReference>
<sequence length="596" mass="70061">MENNRKPEQLNILFTIASLGLGHATRTLPIIEHFKNQGHKITILSYAKALEFLKDELYDKTIEFISFEDYPKLERGKGWKFYYYLIVDLLKTTKIIKKEKKFLTDKEFDLIISDGRYGFNSKHIPSFLISHQISFIPPKVLMPFKFISDIGNLIHFRKFHKVFIPDFKEKEFSLAGKLSHNILLKFFNYEFVGILSSYKQFNTDKKIDYLFVISGYLDEHKDSFVSRLINQAKNIEGKKVFILGDTSKKEVVNLENNITIYPIATSNLRKELFNAANVIISRTGYTTIMDLIEMNKKGILFPTPNQTEQEYLAKYHSKKNWFITNKNDKDFDLKELINKLDKTTPHPKNEKTTYSIKKIEKIVNYYLDEIFFSIIIPAFNEAKYLKNTLNHIKNLNYSNYEVIIVENGSNDNTYEIAKEYENEKIKVIKSKKGVSIAKNEGIKHINSSDYTIFLDADTILERNFLKELNLFLKEENFAIGTTSIKPYNSNSKIDKFWYKFYDISHKITQTSYSIQIINTSLLNKVKFDEELNFSEDIKFIKDAKKYGKFFFFETNSVATSTRRFKKEGYIKTLIKWTFQAILPEFLKKNSNYNPVR</sequence>
<gene>
    <name evidence="6" type="ORF">CMTB2_09100</name>
</gene>